<sequence length="615" mass="69174">MARKNNRKSRRRARSKPTERFFWSNTERLKLLAYLDWCVQSCVKFEATAPGYLENATGRHFSKERIRRKLYQEWHAYGICKTFNDLFEQGTAGLEPLKGEELETFYQIVAGMSPARGARCTRSRSLGLAARSGTLSAPRSNRSISRSREPKEVSTPQARNSNVIPEPPRQKIKAKSSLGPTRQSSNNDFSEDELTREDDNAERVKSEGDSELVTTTSRELSDIEPQPAPVIPDSQEDAMTVISQAQSSSSMETRLRQSEADLLKQKSHSVTLEERISELKRRNDDLEHCIRLASSAEGKNEKEAQLREEISSLKGKLHRKRLLEESHDDLEADRLGFLNTSLHAEYEILHANIRDISSGVCNLSLLDDIPEQRTGFSRLANNWAKRIGWRGGRDRNLGSLLSHCEAAQIPKKVVLASLIAAGIFELVLEDVFPTFMAADSPLLDQYRRHIETENRSIKDDIIEEKSKWLSRLVLQALSCFLPPESRDMTQRLTPSEPEKAAIGGMETILTHALGVKIELLLSLKRLKYLFFKPGTPFDGKKMEFVESQAGDSALLGQQVQICLFPALFAVSETTADETGVEEETSLSATYSKALTEVSDEETESLVLVEKAIVFL</sequence>
<dbReference type="EMBL" id="JAAQPF010000739">
    <property type="protein sequence ID" value="KAF5697396.1"/>
    <property type="molecule type" value="Genomic_DNA"/>
</dbReference>
<feature type="compositionally biased region" description="Basic and acidic residues" evidence="2">
    <location>
        <begin position="197"/>
        <end position="208"/>
    </location>
</feature>
<evidence type="ECO:0000313" key="3">
    <source>
        <dbReference type="EMBL" id="KAF5697396.1"/>
    </source>
</evidence>
<dbReference type="AlphaFoldDB" id="A0A8H5XPS1"/>
<accession>A0A8H5XPS1</accession>
<proteinExistence type="predicted"/>
<protein>
    <submittedName>
        <fullName evidence="3">Uncharacterized protein</fullName>
    </submittedName>
</protein>
<feature type="coiled-coil region" evidence="1">
    <location>
        <begin position="269"/>
        <end position="316"/>
    </location>
</feature>
<evidence type="ECO:0000256" key="2">
    <source>
        <dbReference type="SAM" id="MobiDB-lite"/>
    </source>
</evidence>
<feature type="compositionally biased region" description="Polar residues" evidence="2">
    <location>
        <begin position="178"/>
        <end position="188"/>
    </location>
</feature>
<feature type="region of interest" description="Disordered" evidence="2">
    <location>
        <begin position="129"/>
        <end position="232"/>
    </location>
</feature>
<keyword evidence="4" id="KW-1185">Reference proteome</keyword>
<comment type="caution">
    <text evidence="3">The sequence shown here is derived from an EMBL/GenBank/DDBJ whole genome shotgun (WGS) entry which is preliminary data.</text>
</comment>
<evidence type="ECO:0000313" key="4">
    <source>
        <dbReference type="Proteomes" id="UP000532311"/>
    </source>
</evidence>
<feature type="compositionally biased region" description="Polar residues" evidence="2">
    <location>
        <begin position="133"/>
        <end position="144"/>
    </location>
</feature>
<feature type="compositionally biased region" description="Polar residues" evidence="2">
    <location>
        <begin position="154"/>
        <end position="163"/>
    </location>
</feature>
<reference evidence="3 4" key="1">
    <citation type="submission" date="2020-05" db="EMBL/GenBank/DDBJ databases">
        <title>Identification and distribution of gene clusters putatively required for synthesis of sphingolipid metabolism inhibitors in phylogenetically diverse species of the filamentous fungus Fusarium.</title>
        <authorList>
            <person name="Kim H.-S."/>
            <person name="Busman M."/>
            <person name="Brown D.W."/>
            <person name="Divon H."/>
            <person name="Uhlig S."/>
            <person name="Proctor R.H."/>
        </authorList>
    </citation>
    <scope>NUCLEOTIDE SEQUENCE [LARGE SCALE GENOMIC DNA]</scope>
    <source>
        <strain evidence="3 4">NRRL 26131</strain>
    </source>
</reference>
<evidence type="ECO:0000256" key="1">
    <source>
        <dbReference type="SAM" id="Coils"/>
    </source>
</evidence>
<dbReference type="Proteomes" id="UP000532311">
    <property type="component" value="Unassembled WGS sequence"/>
</dbReference>
<name>A0A8H5XPS1_9HYPO</name>
<gene>
    <name evidence="3" type="ORF">FGLOB1_12795</name>
</gene>
<organism evidence="3 4">
    <name type="scientific">Fusarium globosum</name>
    <dbReference type="NCBI Taxonomy" id="78864"/>
    <lineage>
        <taxon>Eukaryota</taxon>
        <taxon>Fungi</taxon>
        <taxon>Dikarya</taxon>
        <taxon>Ascomycota</taxon>
        <taxon>Pezizomycotina</taxon>
        <taxon>Sordariomycetes</taxon>
        <taxon>Hypocreomycetidae</taxon>
        <taxon>Hypocreales</taxon>
        <taxon>Nectriaceae</taxon>
        <taxon>Fusarium</taxon>
        <taxon>Fusarium fujikuroi species complex</taxon>
    </lineage>
</organism>
<keyword evidence="1" id="KW-0175">Coiled coil</keyword>